<evidence type="ECO:0000256" key="1">
    <source>
        <dbReference type="ARBA" id="ARBA00001946"/>
    </source>
</evidence>
<gene>
    <name evidence="4" type="ORF">Asera_49830</name>
</gene>
<dbReference type="Proteomes" id="UP000680750">
    <property type="component" value="Chromosome"/>
</dbReference>
<organism evidence="4 5">
    <name type="scientific">Actinocatenispora sera</name>
    <dbReference type="NCBI Taxonomy" id="390989"/>
    <lineage>
        <taxon>Bacteria</taxon>
        <taxon>Bacillati</taxon>
        <taxon>Actinomycetota</taxon>
        <taxon>Actinomycetes</taxon>
        <taxon>Micromonosporales</taxon>
        <taxon>Micromonosporaceae</taxon>
        <taxon>Actinocatenispora</taxon>
    </lineage>
</organism>
<dbReference type="AlphaFoldDB" id="A0A810L7K6"/>
<feature type="domain" description="Nudix hydrolase" evidence="3">
    <location>
        <begin position="3"/>
        <end position="134"/>
    </location>
</feature>
<dbReference type="PROSITE" id="PS51462">
    <property type="entry name" value="NUDIX"/>
    <property type="match status" value="1"/>
</dbReference>
<dbReference type="KEGG" id="aser:Asera_49830"/>
<keyword evidence="2" id="KW-0378">Hydrolase</keyword>
<dbReference type="Gene3D" id="3.90.79.10">
    <property type="entry name" value="Nucleoside Triphosphate Pyrophosphohydrolase"/>
    <property type="match status" value="1"/>
</dbReference>
<proteinExistence type="predicted"/>
<dbReference type="PANTHER" id="PTHR43046:SF16">
    <property type="entry name" value="ADP-RIBOSE PYROPHOSPHATASE YJHB-RELATED"/>
    <property type="match status" value="1"/>
</dbReference>
<dbReference type="InterPro" id="IPR000086">
    <property type="entry name" value="NUDIX_hydrolase_dom"/>
</dbReference>
<sequence length="158" mass="16631">MDSLTYAVAAVVTDPNGRVLLCQQSQGHRLWGLPHGRIEHCEHPAHAAVRDIRTQTGLEIAVDELIGLYRLTGPADAAEPLPDLLVHAFRAHPVGGEPCVNAPAMICRLGWYAPNDVPTPHTATATAVLADLAAGRRGVVTDVHRSVPAAGTAVPLPA</sequence>
<name>A0A810L7K6_9ACTN</name>
<accession>A0A810L7K6</accession>
<protein>
    <recommendedName>
        <fullName evidence="3">Nudix hydrolase domain-containing protein</fullName>
    </recommendedName>
</protein>
<dbReference type="CDD" id="cd02883">
    <property type="entry name" value="NUDIX_Hydrolase"/>
    <property type="match status" value="1"/>
</dbReference>
<comment type="cofactor">
    <cofactor evidence="1">
        <name>Mg(2+)</name>
        <dbReference type="ChEBI" id="CHEBI:18420"/>
    </cofactor>
</comment>
<evidence type="ECO:0000313" key="4">
    <source>
        <dbReference type="EMBL" id="BCJ30875.1"/>
    </source>
</evidence>
<dbReference type="GO" id="GO:0016787">
    <property type="term" value="F:hydrolase activity"/>
    <property type="evidence" value="ECO:0007669"/>
    <property type="project" value="UniProtKB-KW"/>
</dbReference>
<dbReference type="EMBL" id="AP023354">
    <property type="protein sequence ID" value="BCJ30875.1"/>
    <property type="molecule type" value="Genomic_DNA"/>
</dbReference>
<dbReference type="PANTHER" id="PTHR43046">
    <property type="entry name" value="GDP-MANNOSE MANNOSYL HYDROLASE"/>
    <property type="match status" value="1"/>
</dbReference>
<dbReference type="SUPFAM" id="SSF55811">
    <property type="entry name" value="Nudix"/>
    <property type="match status" value="1"/>
</dbReference>
<reference evidence="4" key="1">
    <citation type="submission" date="2020-08" db="EMBL/GenBank/DDBJ databases">
        <title>Whole genome shotgun sequence of Actinocatenispora sera NBRC 101916.</title>
        <authorList>
            <person name="Komaki H."/>
            <person name="Tamura T."/>
        </authorList>
    </citation>
    <scope>NUCLEOTIDE SEQUENCE</scope>
    <source>
        <strain evidence="4">NBRC 101916</strain>
    </source>
</reference>
<evidence type="ECO:0000313" key="5">
    <source>
        <dbReference type="Proteomes" id="UP000680750"/>
    </source>
</evidence>
<dbReference type="RefSeq" id="WP_051802237.1">
    <property type="nucleotide sequence ID" value="NZ_AP023354.1"/>
</dbReference>
<evidence type="ECO:0000259" key="3">
    <source>
        <dbReference type="PROSITE" id="PS51462"/>
    </source>
</evidence>
<keyword evidence="5" id="KW-1185">Reference proteome</keyword>
<dbReference type="InterPro" id="IPR015797">
    <property type="entry name" value="NUDIX_hydrolase-like_dom_sf"/>
</dbReference>
<evidence type="ECO:0000256" key="2">
    <source>
        <dbReference type="ARBA" id="ARBA00022801"/>
    </source>
</evidence>
<dbReference type="Pfam" id="PF00293">
    <property type="entry name" value="NUDIX"/>
    <property type="match status" value="1"/>
</dbReference>